<comment type="caution">
    <text evidence="2">The sequence shown here is derived from an EMBL/GenBank/DDBJ whole genome shotgun (WGS) entry which is preliminary data.</text>
</comment>
<name>A0AAW1XVF1_RUBAR</name>
<accession>A0AAW1XVF1</accession>
<dbReference type="AlphaFoldDB" id="A0AAW1XVF1"/>
<gene>
    <name evidence="2" type="ORF">M0R45_017175</name>
</gene>
<dbReference type="Proteomes" id="UP001457282">
    <property type="component" value="Unassembled WGS sequence"/>
</dbReference>
<sequence length="165" mass="18048">MCLWQFPHHLQDRKISNLIGQFGLMPCEDISVRLLEPPILVTFAIGISFSFLLFAIAILFAISILSASQTFSPNSKLSRSLEVCSSSAWLLDKFFRISFSSVPKILNSLLSLSSVLSSQLPTPSCLSRTLPGTWTSRFGPPLALLPICSACSRPNLAPLKLGHTL</sequence>
<organism evidence="2 3">
    <name type="scientific">Rubus argutus</name>
    <name type="common">Southern blackberry</name>
    <dbReference type="NCBI Taxonomy" id="59490"/>
    <lineage>
        <taxon>Eukaryota</taxon>
        <taxon>Viridiplantae</taxon>
        <taxon>Streptophyta</taxon>
        <taxon>Embryophyta</taxon>
        <taxon>Tracheophyta</taxon>
        <taxon>Spermatophyta</taxon>
        <taxon>Magnoliopsida</taxon>
        <taxon>eudicotyledons</taxon>
        <taxon>Gunneridae</taxon>
        <taxon>Pentapetalae</taxon>
        <taxon>rosids</taxon>
        <taxon>fabids</taxon>
        <taxon>Rosales</taxon>
        <taxon>Rosaceae</taxon>
        <taxon>Rosoideae</taxon>
        <taxon>Rosoideae incertae sedis</taxon>
        <taxon>Rubus</taxon>
    </lineage>
</organism>
<keyword evidence="1" id="KW-0812">Transmembrane</keyword>
<evidence type="ECO:0000313" key="2">
    <source>
        <dbReference type="EMBL" id="KAK9940518.1"/>
    </source>
</evidence>
<dbReference type="EMBL" id="JBEDUW010000003">
    <property type="protein sequence ID" value="KAK9940518.1"/>
    <property type="molecule type" value="Genomic_DNA"/>
</dbReference>
<evidence type="ECO:0000313" key="3">
    <source>
        <dbReference type="Proteomes" id="UP001457282"/>
    </source>
</evidence>
<keyword evidence="3" id="KW-1185">Reference proteome</keyword>
<feature type="transmembrane region" description="Helical" evidence="1">
    <location>
        <begin position="39"/>
        <end position="67"/>
    </location>
</feature>
<protein>
    <submittedName>
        <fullName evidence="2">Uncharacterized protein</fullName>
    </submittedName>
</protein>
<keyword evidence="1" id="KW-0472">Membrane</keyword>
<reference evidence="2 3" key="1">
    <citation type="journal article" date="2023" name="G3 (Bethesda)">
        <title>A chromosome-length genome assembly and annotation of blackberry (Rubus argutus, cv. 'Hillquist').</title>
        <authorList>
            <person name="Bruna T."/>
            <person name="Aryal R."/>
            <person name="Dudchenko O."/>
            <person name="Sargent D.J."/>
            <person name="Mead D."/>
            <person name="Buti M."/>
            <person name="Cavallini A."/>
            <person name="Hytonen T."/>
            <person name="Andres J."/>
            <person name="Pham M."/>
            <person name="Weisz D."/>
            <person name="Mascagni F."/>
            <person name="Usai G."/>
            <person name="Natali L."/>
            <person name="Bassil N."/>
            <person name="Fernandez G.E."/>
            <person name="Lomsadze A."/>
            <person name="Armour M."/>
            <person name="Olukolu B."/>
            <person name="Poorten T."/>
            <person name="Britton C."/>
            <person name="Davik J."/>
            <person name="Ashrafi H."/>
            <person name="Aiden E.L."/>
            <person name="Borodovsky M."/>
            <person name="Worthington M."/>
        </authorList>
    </citation>
    <scope>NUCLEOTIDE SEQUENCE [LARGE SCALE GENOMIC DNA]</scope>
    <source>
        <strain evidence="2">PI 553951</strain>
    </source>
</reference>
<evidence type="ECO:0000256" key="1">
    <source>
        <dbReference type="SAM" id="Phobius"/>
    </source>
</evidence>
<keyword evidence="1" id="KW-1133">Transmembrane helix</keyword>
<proteinExistence type="predicted"/>